<dbReference type="InterPro" id="IPR016181">
    <property type="entry name" value="Acyl_CoA_acyltransferase"/>
</dbReference>
<dbReference type="PROSITE" id="PS51186">
    <property type="entry name" value="GNAT"/>
    <property type="match status" value="2"/>
</dbReference>
<keyword evidence="1 4" id="KW-0808">Transferase</keyword>
<dbReference type="CDD" id="cd04301">
    <property type="entry name" value="NAT_SF"/>
    <property type="match status" value="2"/>
</dbReference>
<dbReference type="Proteomes" id="UP000195755">
    <property type="component" value="Chromosome"/>
</dbReference>
<keyword evidence="2" id="KW-0012">Acyltransferase</keyword>
<accession>A0A1Z2L200</accession>
<dbReference type="EMBL" id="CP021744">
    <property type="protein sequence ID" value="ARZ68251.1"/>
    <property type="molecule type" value="Genomic_DNA"/>
</dbReference>
<dbReference type="PANTHER" id="PTHR43420:SF47">
    <property type="entry name" value="N-ACETYLTRANSFERASE DOMAIN-CONTAINING PROTEIN"/>
    <property type="match status" value="1"/>
</dbReference>
<proteinExistence type="predicted"/>
<evidence type="ECO:0000256" key="2">
    <source>
        <dbReference type="ARBA" id="ARBA00023315"/>
    </source>
</evidence>
<feature type="domain" description="N-acetyltransferase" evidence="3">
    <location>
        <begin position="175"/>
        <end position="328"/>
    </location>
</feature>
<evidence type="ECO:0000313" key="4">
    <source>
        <dbReference type="EMBL" id="ARZ68251.1"/>
    </source>
</evidence>
<evidence type="ECO:0000313" key="5">
    <source>
        <dbReference type="Proteomes" id="UP000195755"/>
    </source>
</evidence>
<evidence type="ECO:0000256" key="1">
    <source>
        <dbReference type="ARBA" id="ARBA00022679"/>
    </source>
</evidence>
<dbReference type="SUPFAM" id="SSF55729">
    <property type="entry name" value="Acyl-CoA N-acyltransferases (Nat)"/>
    <property type="match status" value="2"/>
</dbReference>
<feature type="domain" description="N-acetyltransferase" evidence="3">
    <location>
        <begin position="8"/>
        <end position="167"/>
    </location>
</feature>
<dbReference type="AlphaFoldDB" id="A0A1Z2L200"/>
<dbReference type="InterPro" id="IPR000182">
    <property type="entry name" value="GNAT_dom"/>
</dbReference>
<organism evidence="4 5">
    <name type="scientific">Streptomyces albireticuli</name>
    <dbReference type="NCBI Taxonomy" id="1940"/>
    <lineage>
        <taxon>Bacteria</taxon>
        <taxon>Bacillati</taxon>
        <taxon>Actinomycetota</taxon>
        <taxon>Actinomycetes</taxon>
        <taxon>Kitasatosporales</taxon>
        <taxon>Streptomycetaceae</taxon>
        <taxon>Streptomyces</taxon>
    </lineage>
</organism>
<dbReference type="Pfam" id="PF00583">
    <property type="entry name" value="Acetyltransf_1"/>
    <property type="match status" value="2"/>
</dbReference>
<sequence>MYPSIMDIAFRPLETADIAALAALREEVERTDRTGIHYDLADIRQEFTDPKLDLAHDTLGAWQGTRLVAYALVYEPETVRGVLRFDTDGAVDPAYRRRGLGTRIVDWMRARARALHAERAAEVPGELHLDGISTNAGLAALAERAGFAPSRYWFTMSHDLRTAAPLPEAAPLAGLRLAPFTWEYDEAVRLAHNEAFLDHWDFAEADEADWRTWNTGSRSFRADVSAVLLDAGDHVAAYLLADEYEADTAATGVRTCTVAHLGTRRAYRGKGAARALLAHTLRAARDQGYDRAELVVDTANPTGALGIYGSLGFVSERTLVTYAGPLGE</sequence>
<protein>
    <submittedName>
        <fullName evidence="4">GCN5-related N-acetyltransferase</fullName>
    </submittedName>
</protein>
<name>A0A1Z2L200_9ACTN</name>
<dbReference type="GO" id="GO:0016747">
    <property type="term" value="F:acyltransferase activity, transferring groups other than amino-acyl groups"/>
    <property type="evidence" value="ECO:0007669"/>
    <property type="project" value="InterPro"/>
</dbReference>
<evidence type="ECO:0000259" key="3">
    <source>
        <dbReference type="PROSITE" id="PS51186"/>
    </source>
</evidence>
<dbReference type="KEGG" id="salj:SMD11_2602"/>
<reference evidence="4 5" key="1">
    <citation type="submission" date="2017-06" db="EMBL/GenBank/DDBJ databases">
        <title>Streptomyces albireticuli Genome sequencing and assembly.</title>
        <authorList>
            <person name="Wang Y."/>
            <person name="Du B."/>
            <person name="Ding Y."/>
            <person name="Liu H."/>
            <person name="Hou Q."/>
            <person name="Liu K."/>
            <person name="Yao L."/>
            <person name="Wang C."/>
        </authorList>
    </citation>
    <scope>NUCLEOTIDE SEQUENCE [LARGE SCALE GENOMIC DNA]</scope>
    <source>
        <strain evidence="4 5">MDJK11</strain>
    </source>
</reference>
<dbReference type="InterPro" id="IPR050680">
    <property type="entry name" value="YpeA/RimI_acetyltransf"/>
</dbReference>
<dbReference type="Gene3D" id="3.40.630.30">
    <property type="match status" value="1"/>
</dbReference>
<dbReference type="PANTHER" id="PTHR43420">
    <property type="entry name" value="ACETYLTRANSFERASE"/>
    <property type="match status" value="1"/>
</dbReference>
<gene>
    <name evidence="4" type="ORF">SMD11_2602</name>
</gene>